<evidence type="ECO:0000313" key="2">
    <source>
        <dbReference type="EMBL" id="HAF7491354.1"/>
    </source>
</evidence>
<keyword evidence="1" id="KW-0175">Coiled coil</keyword>
<protein>
    <submittedName>
        <fullName evidence="2">Uncharacterized protein</fullName>
    </submittedName>
</protein>
<gene>
    <name evidence="2" type="ORF">GNC91_004577</name>
</gene>
<reference evidence="2" key="1">
    <citation type="journal article" date="2018" name="Genome Biol.">
        <title>SKESA: strategic k-mer extension for scrupulous assemblies.</title>
        <authorList>
            <person name="Souvorov A."/>
            <person name="Agarwala R."/>
            <person name="Lipman D.J."/>
        </authorList>
    </citation>
    <scope>NUCLEOTIDE SEQUENCE</scope>
    <source>
        <strain evidence="2">NCTR-SF57</strain>
    </source>
</reference>
<dbReference type="EMBL" id="DAAWEM010000028">
    <property type="protein sequence ID" value="HAF7491354.1"/>
    <property type="molecule type" value="Genomic_DNA"/>
</dbReference>
<organism evidence="2">
    <name type="scientific">Salmonella gallinarum</name>
    <dbReference type="NCBI Taxonomy" id="594"/>
    <lineage>
        <taxon>Bacteria</taxon>
        <taxon>Pseudomonadati</taxon>
        <taxon>Pseudomonadota</taxon>
        <taxon>Gammaproteobacteria</taxon>
        <taxon>Enterobacterales</taxon>
        <taxon>Enterobacteriaceae</taxon>
        <taxon>Salmonella</taxon>
    </lineage>
</organism>
<evidence type="ECO:0000256" key="1">
    <source>
        <dbReference type="SAM" id="Coils"/>
    </source>
</evidence>
<proteinExistence type="predicted"/>
<accession>A0A752IDL9</accession>
<reference evidence="2" key="2">
    <citation type="submission" date="2018-07" db="EMBL/GenBank/DDBJ databases">
        <authorList>
            <consortium name="NCBI Pathogen Detection Project"/>
        </authorList>
    </citation>
    <scope>NUCLEOTIDE SEQUENCE</scope>
    <source>
        <strain evidence="2">NCTR-SF57</strain>
    </source>
</reference>
<sequence>MKYKIKKIIGICEFKSLVLLDEIKPLILSVLFLILTSFIHVTYDLTRNGGDIYNVIDKYVTFLNNATVKDKIEKERKEKEYMELLSLKLKVCDKEKELGYSSKTIFDMVDQCQRYKIKYDDLKEKYNTTKESKNEINKNEK</sequence>
<name>A0A752IDL9_SALGL</name>
<comment type="caution">
    <text evidence="2">The sequence shown here is derived from an EMBL/GenBank/DDBJ whole genome shotgun (WGS) entry which is preliminary data.</text>
</comment>
<feature type="coiled-coil region" evidence="1">
    <location>
        <begin position="112"/>
        <end position="139"/>
    </location>
</feature>
<dbReference type="AlphaFoldDB" id="A0A752IDL9"/>